<dbReference type="InterPro" id="IPR023465">
    <property type="entry name" value="Riboflavin_kinase_dom_sf"/>
</dbReference>
<dbReference type="RefSeq" id="WP_230460698.1">
    <property type="nucleotide sequence ID" value="NZ_CP019655.1"/>
</dbReference>
<comment type="catalytic activity">
    <reaction evidence="13 15">
        <text>riboflavin + ATP = FMN + ADP + H(+)</text>
        <dbReference type="Rhea" id="RHEA:14357"/>
        <dbReference type="ChEBI" id="CHEBI:15378"/>
        <dbReference type="ChEBI" id="CHEBI:30616"/>
        <dbReference type="ChEBI" id="CHEBI:57986"/>
        <dbReference type="ChEBI" id="CHEBI:58210"/>
        <dbReference type="ChEBI" id="CHEBI:456216"/>
        <dbReference type="EC" id="2.7.1.26"/>
    </reaction>
</comment>
<reference evidence="18" key="1">
    <citation type="submission" date="2017-02" db="EMBL/GenBank/DDBJ databases">
        <title>Delineation of Paenibacillus larvae strains originating from foulbrood outbreaks.</title>
        <authorList>
            <person name="Beims H."/>
            <person name="Bunk B."/>
            <person name="Sproeer C."/>
            <person name="Mohr K.I."/>
            <person name="Pradella S."/>
            <person name="Guenther G."/>
            <person name="Rohde M."/>
            <person name="von der Ohe W."/>
            <person name="Steinert M."/>
        </authorList>
    </citation>
    <scope>NUCLEOTIDE SEQUENCE [LARGE SCALE GENOMIC DNA]</scope>
    <source>
        <strain evidence="18">Eric_III</strain>
    </source>
</reference>
<dbReference type="PANTHER" id="PTHR22749:SF6">
    <property type="entry name" value="RIBOFLAVIN KINASE"/>
    <property type="match status" value="1"/>
</dbReference>
<dbReference type="Proteomes" id="UP000239833">
    <property type="component" value="Chromosome"/>
</dbReference>
<accession>A0A2L1UFB1</accession>
<dbReference type="SUPFAM" id="SSF82114">
    <property type="entry name" value="Riboflavin kinase-like"/>
    <property type="match status" value="1"/>
</dbReference>
<dbReference type="InterPro" id="IPR014729">
    <property type="entry name" value="Rossmann-like_a/b/a_fold"/>
</dbReference>
<feature type="domain" description="Riboflavin kinase" evidence="16">
    <location>
        <begin position="187"/>
        <end position="312"/>
    </location>
</feature>
<keyword evidence="6 15" id="KW-0808">Transferase</keyword>
<dbReference type="EC" id="2.7.7.2" evidence="15"/>
<dbReference type="InterPro" id="IPR015864">
    <property type="entry name" value="FAD_synthase"/>
</dbReference>
<evidence type="ECO:0000313" key="17">
    <source>
        <dbReference type="EMBL" id="AVF26830.1"/>
    </source>
</evidence>
<dbReference type="PIRSF" id="PIRSF004491">
    <property type="entry name" value="FAD_Synth"/>
    <property type="match status" value="1"/>
</dbReference>
<dbReference type="GO" id="GO:0009231">
    <property type="term" value="P:riboflavin biosynthetic process"/>
    <property type="evidence" value="ECO:0007669"/>
    <property type="project" value="InterPro"/>
</dbReference>
<protein>
    <recommendedName>
        <fullName evidence="15">Riboflavin biosynthesis protein</fullName>
    </recommendedName>
    <domain>
        <recommendedName>
            <fullName evidence="15">Riboflavin kinase</fullName>
            <ecNumber evidence="15">2.7.1.26</ecNumber>
        </recommendedName>
        <alternativeName>
            <fullName evidence="15">Flavokinase</fullName>
        </alternativeName>
    </domain>
    <domain>
        <recommendedName>
            <fullName evidence="15">FMN adenylyltransferase</fullName>
            <ecNumber evidence="15">2.7.7.2</ecNumber>
        </recommendedName>
        <alternativeName>
            <fullName evidence="15">FAD pyrophosphorylase</fullName>
        </alternativeName>
        <alternativeName>
            <fullName evidence="15">FAD synthase</fullName>
        </alternativeName>
    </domain>
</protein>
<dbReference type="InterPro" id="IPR015865">
    <property type="entry name" value="Riboflavin_kinase_bac/euk"/>
</dbReference>
<comment type="similarity">
    <text evidence="15">Belongs to the ribF family.</text>
</comment>
<dbReference type="GO" id="GO:0009398">
    <property type="term" value="P:FMN biosynthetic process"/>
    <property type="evidence" value="ECO:0007669"/>
    <property type="project" value="UniProtKB-UniRule"/>
</dbReference>
<dbReference type="EMBL" id="CP019655">
    <property type="protein sequence ID" value="AVF26830.1"/>
    <property type="molecule type" value="Genomic_DNA"/>
</dbReference>
<sequence length="312" mass="34937">MMEMIHLNYPIDKSVISKLPEKQVMAIGQFDGVHLGHQEVIGRALSMASEKKIPSAVMTFYPHPKEVLGQQIYTDVITPLDHKMDCLENLGIDYAYVLHFDESLMKLSAETFVEEVLIPLNVADLVIGFDFTFGYKGLGTPDKLIEWSNGRYGVEVVSPFTQNGIKTSSTEIRSALKDGDVMHANELLGRYYSIRGKVIGGDRRGRTIGFPTANMDIKEPYVTPAIGVYAVYTWVKGKRYKGVMSIGTKPTFSSDKRITLEVHILDFHETIYGEDIQADFVCFLRPEKKFSSVEALVAQIQQDVKAAETKLA</sequence>
<evidence type="ECO:0000256" key="8">
    <source>
        <dbReference type="ARBA" id="ARBA00022741"/>
    </source>
</evidence>
<dbReference type="GO" id="GO:0006747">
    <property type="term" value="P:FAD biosynthetic process"/>
    <property type="evidence" value="ECO:0007669"/>
    <property type="project" value="UniProtKB-UniRule"/>
</dbReference>
<comment type="pathway">
    <text evidence="3 15">Cofactor biosynthesis; FMN biosynthesis; FMN from riboflavin (ATP route): step 1/1.</text>
</comment>
<evidence type="ECO:0000256" key="13">
    <source>
        <dbReference type="ARBA" id="ARBA00047880"/>
    </source>
</evidence>
<dbReference type="GeneID" id="64219353"/>
<dbReference type="FunFam" id="3.40.50.620:FF:000021">
    <property type="entry name" value="Riboflavin biosynthesis protein"/>
    <property type="match status" value="1"/>
</dbReference>
<dbReference type="InterPro" id="IPR023468">
    <property type="entry name" value="Riboflavin_kinase"/>
</dbReference>
<dbReference type="InterPro" id="IPR002606">
    <property type="entry name" value="Riboflavin_kinase_bac"/>
</dbReference>
<comment type="function">
    <text evidence="1">Catalyzes the phosphorylation of riboflavin to FMN followed by the adenylation of FMN to FAD.</text>
</comment>
<dbReference type="STRING" id="147375.BXP28_03805"/>
<evidence type="ECO:0000256" key="4">
    <source>
        <dbReference type="ARBA" id="ARBA00022630"/>
    </source>
</evidence>
<evidence type="ECO:0000256" key="3">
    <source>
        <dbReference type="ARBA" id="ARBA00005201"/>
    </source>
</evidence>
<dbReference type="NCBIfam" id="TIGR00125">
    <property type="entry name" value="cyt_tran_rel"/>
    <property type="match status" value="1"/>
</dbReference>
<dbReference type="InterPro" id="IPR004821">
    <property type="entry name" value="Cyt_trans-like"/>
</dbReference>
<dbReference type="GO" id="GO:0003919">
    <property type="term" value="F:FMN adenylyltransferase activity"/>
    <property type="evidence" value="ECO:0007669"/>
    <property type="project" value="UniProtKB-UniRule"/>
</dbReference>
<evidence type="ECO:0000313" key="18">
    <source>
        <dbReference type="Proteomes" id="UP000239833"/>
    </source>
</evidence>
<dbReference type="EC" id="2.7.1.26" evidence="15"/>
<keyword evidence="11 15" id="KW-0067">ATP-binding</keyword>
<dbReference type="FunFam" id="2.40.30.30:FF:000003">
    <property type="entry name" value="Riboflavin biosynthesis protein"/>
    <property type="match status" value="1"/>
</dbReference>
<dbReference type="PANTHER" id="PTHR22749">
    <property type="entry name" value="RIBOFLAVIN KINASE/FMN ADENYLYLTRANSFERASE"/>
    <property type="match status" value="1"/>
</dbReference>
<evidence type="ECO:0000256" key="7">
    <source>
        <dbReference type="ARBA" id="ARBA00022695"/>
    </source>
</evidence>
<dbReference type="SMART" id="SM00904">
    <property type="entry name" value="Flavokinase"/>
    <property type="match status" value="1"/>
</dbReference>
<keyword evidence="10 15" id="KW-0274">FAD</keyword>
<dbReference type="CDD" id="cd02064">
    <property type="entry name" value="FAD_synthetase_N"/>
    <property type="match status" value="1"/>
</dbReference>
<evidence type="ECO:0000256" key="6">
    <source>
        <dbReference type="ARBA" id="ARBA00022679"/>
    </source>
</evidence>
<dbReference type="UniPathway" id="UPA00276">
    <property type="reaction ID" value="UER00406"/>
</dbReference>
<evidence type="ECO:0000259" key="16">
    <source>
        <dbReference type="SMART" id="SM00904"/>
    </source>
</evidence>
<keyword evidence="12" id="KW-0511">Multifunctional enzyme</keyword>
<keyword evidence="4 15" id="KW-0285">Flavoprotein</keyword>
<evidence type="ECO:0000256" key="5">
    <source>
        <dbReference type="ARBA" id="ARBA00022643"/>
    </source>
</evidence>
<evidence type="ECO:0000256" key="10">
    <source>
        <dbReference type="ARBA" id="ARBA00022827"/>
    </source>
</evidence>
<evidence type="ECO:0000256" key="14">
    <source>
        <dbReference type="ARBA" id="ARBA00049494"/>
    </source>
</evidence>
<dbReference type="UniPathway" id="UPA00277">
    <property type="reaction ID" value="UER00407"/>
</dbReference>
<proteinExistence type="inferred from homology"/>
<keyword evidence="8 15" id="KW-0547">Nucleotide-binding</keyword>
<evidence type="ECO:0000256" key="9">
    <source>
        <dbReference type="ARBA" id="ARBA00022777"/>
    </source>
</evidence>
<name>A0A2L1UFB1_9BACL</name>
<keyword evidence="7 15" id="KW-0548">Nucleotidyltransferase</keyword>
<organism evidence="17 18">
    <name type="scientific">Paenibacillus larvae subsp. larvae</name>
    <dbReference type="NCBI Taxonomy" id="147375"/>
    <lineage>
        <taxon>Bacteria</taxon>
        <taxon>Bacillati</taxon>
        <taxon>Bacillota</taxon>
        <taxon>Bacilli</taxon>
        <taxon>Bacillales</taxon>
        <taxon>Paenibacillaceae</taxon>
        <taxon>Paenibacillus</taxon>
    </lineage>
</organism>
<evidence type="ECO:0000256" key="1">
    <source>
        <dbReference type="ARBA" id="ARBA00002121"/>
    </source>
</evidence>
<evidence type="ECO:0000256" key="2">
    <source>
        <dbReference type="ARBA" id="ARBA00004726"/>
    </source>
</evidence>
<dbReference type="NCBIfam" id="TIGR00083">
    <property type="entry name" value="ribF"/>
    <property type="match status" value="1"/>
</dbReference>
<dbReference type="NCBIfam" id="NF004162">
    <property type="entry name" value="PRK05627.1-5"/>
    <property type="match status" value="1"/>
</dbReference>
<dbReference type="GO" id="GO:0008531">
    <property type="term" value="F:riboflavin kinase activity"/>
    <property type="evidence" value="ECO:0007669"/>
    <property type="project" value="UniProtKB-UniRule"/>
</dbReference>
<keyword evidence="5 15" id="KW-0288">FMN</keyword>
<dbReference type="GO" id="GO:0005524">
    <property type="term" value="F:ATP binding"/>
    <property type="evidence" value="ECO:0007669"/>
    <property type="project" value="UniProtKB-UniRule"/>
</dbReference>
<dbReference type="Pfam" id="PF01687">
    <property type="entry name" value="Flavokinase"/>
    <property type="match status" value="1"/>
</dbReference>
<dbReference type="Gene3D" id="2.40.30.30">
    <property type="entry name" value="Riboflavin kinase-like"/>
    <property type="match status" value="1"/>
</dbReference>
<dbReference type="NCBIfam" id="NF004160">
    <property type="entry name" value="PRK05627.1-3"/>
    <property type="match status" value="1"/>
</dbReference>
<comment type="pathway">
    <text evidence="2 15">Cofactor biosynthesis; FAD biosynthesis; FAD from FMN: step 1/1.</text>
</comment>
<dbReference type="AlphaFoldDB" id="A0A2L1UFB1"/>
<comment type="catalytic activity">
    <reaction evidence="14 15">
        <text>FMN + ATP + H(+) = FAD + diphosphate</text>
        <dbReference type="Rhea" id="RHEA:17237"/>
        <dbReference type="ChEBI" id="CHEBI:15378"/>
        <dbReference type="ChEBI" id="CHEBI:30616"/>
        <dbReference type="ChEBI" id="CHEBI:33019"/>
        <dbReference type="ChEBI" id="CHEBI:57692"/>
        <dbReference type="ChEBI" id="CHEBI:58210"/>
        <dbReference type="EC" id="2.7.7.2"/>
    </reaction>
</comment>
<dbReference type="SUPFAM" id="SSF52374">
    <property type="entry name" value="Nucleotidylyl transferase"/>
    <property type="match status" value="1"/>
</dbReference>
<evidence type="ECO:0000256" key="12">
    <source>
        <dbReference type="ARBA" id="ARBA00023268"/>
    </source>
</evidence>
<keyword evidence="9 15" id="KW-0418">Kinase</keyword>
<dbReference type="Gene3D" id="3.40.50.620">
    <property type="entry name" value="HUPs"/>
    <property type="match status" value="1"/>
</dbReference>
<gene>
    <name evidence="17" type="primary">ribC</name>
    <name evidence="17" type="ORF">ERICIII_02694</name>
</gene>
<evidence type="ECO:0000256" key="15">
    <source>
        <dbReference type="PIRNR" id="PIRNR004491"/>
    </source>
</evidence>
<dbReference type="Pfam" id="PF06574">
    <property type="entry name" value="FAD_syn"/>
    <property type="match status" value="1"/>
</dbReference>
<evidence type="ECO:0000256" key="11">
    <source>
        <dbReference type="ARBA" id="ARBA00022840"/>
    </source>
</evidence>